<dbReference type="EMBL" id="JADEXQ010000100">
    <property type="protein sequence ID" value="MBE9032341.1"/>
    <property type="molecule type" value="Genomic_DNA"/>
</dbReference>
<dbReference type="PIRSF" id="PIRSF014979">
    <property type="entry name" value="UCP014979"/>
    <property type="match status" value="1"/>
</dbReference>
<dbReference type="Proteomes" id="UP000625316">
    <property type="component" value="Unassembled WGS sequence"/>
</dbReference>
<keyword evidence="3" id="KW-1185">Reference proteome</keyword>
<accession>A0A928Z490</accession>
<gene>
    <name evidence="2" type="ORF">IQ266_21625</name>
</gene>
<evidence type="ECO:0000313" key="3">
    <source>
        <dbReference type="Proteomes" id="UP000625316"/>
    </source>
</evidence>
<evidence type="ECO:0000256" key="1">
    <source>
        <dbReference type="SAM" id="SignalP"/>
    </source>
</evidence>
<evidence type="ECO:0000313" key="2">
    <source>
        <dbReference type="EMBL" id="MBE9032341.1"/>
    </source>
</evidence>
<protein>
    <submittedName>
        <fullName evidence="2">DUF11 domain-containing protein</fullName>
    </submittedName>
</protein>
<reference evidence="2" key="1">
    <citation type="submission" date="2020-10" db="EMBL/GenBank/DDBJ databases">
        <authorList>
            <person name="Castelo-Branco R."/>
            <person name="Eusebio N."/>
            <person name="Adriana R."/>
            <person name="Vieira A."/>
            <person name="Brugerolle De Fraissinette N."/>
            <person name="Rezende De Castro R."/>
            <person name="Schneider M.P."/>
            <person name="Vasconcelos V."/>
            <person name="Leao P.N."/>
        </authorList>
    </citation>
    <scope>NUCLEOTIDE SEQUENCE</scope>
    <source>
        <strain evidence="2">LEGE 11480</strain>
    </source>
</reference>
<dbReference type="RefSeq" id="WP_264327161.1">
    <property type="nucleotide sequence ID" value="NZ_JADEXQ010000100.1"/>
</dbReference>
<sequence length="188" mass="20293">MIKRKNFYAIGAALATAVVLVPFNGAPLLAQAVNQSGKIAQAVLAQPRMQLQLTVAKQVRRTNAKGQVEIHWQALDTEQAAVVPGNLLRYQITATNTGKGSAKGFVITQPIPRATKFMGNSLTLGPDVQGNITYSIDQGKTFSTRPMIQVKGKPQAAPAASYTHLRIRLNQAIKSQSTIAAQYQVRVK</sequence>
<dbReference type="InterPro" id="IPR014468">
    <property type="entry name" value="UCP014979"/>
</dbReference>
<comment type="caution">
    <text evidence="2">The sequence shown here is derived from an EMBL/GenBank/DDBJ whole genome shotgun (WGS) entry which is preliminary data.</text>
</comment>
<proteinExistence type="predicted"/>
<feature type="signal peptide" evidence="1">
    <location>
        <begin position="1"/>
        <end position="32"/>
    </location>
</feature>
<dbReference type="InterPro" id="IPR047589">
    <property type="entry name" value="DUF11_rpt"/>
</dbReference>
<keyword evidence="1" id="KW-0732">Signal</keyword>
<name>A0A928Z490_9CYAN</name>
<organism evidence="2 3">
    <name type="scientific">Romeriopsis navalis LEGE 11480</name>
    <dbReference type="NCBI Taxonomy" id="2777977"/>
    <lineage>
        <taxon>Bacteria</taxon>
        <taxon>Bacillati</taxon>
        <taxon>Cyanobacteriota</taxon>
        <taxon>Cyanophyceae</taxon>
        <taxon>Leptolyngbyales</taxon>
        <taxon>Leptolyngbyaceae</taxon>
        <taxon>Romeriopsis</taxon>
        <taxon>Romeriopsis navalis</taxon>
    </lineage>
</organism>
<dbReference type="AlphaFoldDB" id="A0A928Z490"/>
<feature type="chain" id="PRO_5037737679" evidence="1">
    <location>
        <begin position="33"/>
        <end position="188"/>
    </location>
</feature>
<dbReference type="NCBIfam" id="TIGR01451">
    <property type="entry name" value="B_ant_repeat"/>
    <property type="match status" value="1"/>
</dbReference>